<evidence type="ECO:0000256" key="1">
    <source>
        <dbReference type="ARBA" id="ARBA00001947"/>
    </source>
</evidence>
<dbReference type="EMBL" id="FMXQ01000003">
    <property type="protein sequence ID" value="SDB25020.1"/>
    <property type="molecule type" value="Genomic_DNA"/>
</dbReference>
<proteinExistence type="predicted"/>
<feature type="active site" evidence="5">
    <location>
        <position position="92"/>
    </location>
</feature>
<evidence type="ECO:0000256" key="3">
    <source>
        <dbReference type="ARBA" id="ARBA00022801"/>
    </source>
</evidence>
<dbReference type="InterPro" id="IPR002933">
    <property type="entry name" value="Peptidase_M20"/>
</dbReference>
<dbReference type="GO" id="GO:0046872">
    <property type="term" value="F:metal ion binding"/>
    <property type="evidence" value="ECO:0007669"/>
    <property type="project" value="UniProtKB-KW"/>
</dbReference>
<evidence type="ECO:0000313" key="8">
    <source>
        <dbReference type="Proteomes" id="UP000199071"/>
    </source>
</evidence>
<dbReference type="InterPro" id="IPR011650">
    <property type="entry name" value="Peptidase_M20_dimer"/>
</dbReference>
<dbReference type="PROSITE" id="PS00758">
    <property type="entry name" value="ARGE_DAPE_CPG2_1"/>
    <property type="match status" value="1"/>
</dbReference>
<keyword evidence="8" id="KW-1185">Reference proteome</keyword>
<dbReference type="GO" id="GO:0004180">
    <property type="term" value="F:carboxypeptidase activity"/>
    <property type="evidence" value="ECO:0007669"/>
    <property type="project" value="UniProtKB-KW"/>
</dbReference>
<dbReference type="OrthoDB" id="9776600at2"/>
<keyword evidence="7" id="KW-0645">Protease</keyword>
<dbReference type="InterPro" id="IPR001261">
    <property type="entry name" value="ArgE/DapE_CS"/>
</dbReference>
<evidence type="ECO:0000313" key="7">
    <source>
        <dbReference type="EMBL" id="SDB25020.1"/>
    </source>
</evidence>
<organism evidence="7 8">
    <name type="scientific">Bauldia litoralis</name>
    <dbReference type="NCBI Taxonomy" id="665467"/>
    <lineage>
        <taxon>Bacteria</taxon>
        <taxon>Pseudomonadati</taxon>
        <taxon>Pseudomonadota</taxon>
        <taxon>Alphaproteobacteria</taxon>
        <taxon>Hyphomicrobiales</taxon>
        <taxon>Kaistiaceae</taxon>
        <taxon>Bauldia</taxon>
    </lineage>
</organism>
<accession>A0A1G6BWP3</accession>
<dbReference type="SUPFAM" id="SSF53187">
    <property type="entry name" value="Zn-dependent exopeptidases"/>
    <property type="match status" value="1"/>
</dbReference>
<comment type="cofactor">
    <cofactor evidence="1">
        <name>Zn(2+)</name>
        <dbReference type="ChEBI" id="CHEBI:29105"/>
    </cofactor>
</comment>
<protein>
    <submittedName>
        <fullName evidence="7">Glutamate carboxypeptidase</fullName>
    </submittedName>
</protein>
<gene>
    <name evidence="7" type="ORF">SAMN02982931_01941</name>
</gene>
<sequence length="397" mass="41292">MDSRAPADARIVDWLGTSQAAMESLLGRIVDIDSPSSHVAGINAVGDEIASFLTEHGIAVERAGNEGSARLLKVSVNGNADAPPILLMGHMDTVFPLGTAPARPFEARGDRLHGPGVADMKSGLVMNAFVLAAFAQFGDGQPLDGLFTIDEEIASPVSRDFILDAARDAAFVLNAEPARKNGNVVIERKGGLFLRIEVSGKSAHAGVDFVSGVSAISELAHKIVALGALTDIPDEITVNVGLVSGGQSINTVAPRAGASVDIRYAREEQRASILEKVGGIVDAMDVPGTTARLEIIGEFLPMMPTADSLALLKSYREASASLGLGVEGEATGGCSDAGLTASLGVPTLCGTGPVGGNAHTDDEYIERDSLVTRAQALALVILRHRSERRKTAVSDRN</sequence>
<name>A0A1G6BWP3_9HYPH</name>
<dbReference type="SUPFAM" id="SSF55031">
    <property type="entry name" value="Bacterial exopeptidase dimerisation domain"/>
    <property type="match status" value="1"/>
</dbReference>
<keyword evidence="4" id="KW-0862">Zinc</keyword>
<dbReference type="PIRSF" id="PIRSF037238">
    <property type="entry name" value="Carboxypeptidase_G2"/>
    <property type="match status" value="1"/>
</dbReference>
<evidence type="ECO:0000259" key="6">
    <source>
        <dbReference type="Pfam" id="PF07687"/>
    </source>
</evidence>
<keyword evidence="2" id="KW-0479">Metal-binding</keyword>
<dbReference type="CDD" id="cd03885">
    <property type="entry name" value="M20_CPDG2"/>
    <property type="match status" value="1"/>
</dbReference>
<keyword evidence="3" id="KW-0378">Hydrolase</keyword>
<dbReference type="InterPro" id="IPR036264">
    <property type="entry name" value="Bact_exopeptidase_dim_dom"/>
</dbReference>
<dbReference type="Proteomes" id="UP000199071">
    <property type="component" value="Unassembled WGS sequence"/>
</dbReference>
<evidence type="ECO:0000256" key="2">
    <source>
        <dbReference type="ARBA" id="ARBA00022723"/>
    </source>
</evidence>
<dbReference type="Pfam" id="PF07687">
    <property type="entry name" value="M20_dimer"/>
    <property type="match status" value="1"/>
</dbReference>
<dbReference type="STRING" id="665467.SAMN02982931_01941"/>
<dbReference type="RefSeq" id="WP_090876201.1">
    <property type="nucleotide sequence ID" value="NZ_FMXQ01000003.1"/>
</dbReference>
<dbReference type="InterPro" id="IPR017150">
    <property type="entry name" value="Pept_M20_glutamate_carboxypep"/>
</dbReference>
<dbReference type="Pfam" id="PF01546">
    <property type="entry name" value="Peptidase_M20"/>
    <property type="match status" value="1"/>
</dbReference>
<dbReference type="InterPro" id="IPR050072">
    <property type="entry name" value="Peptidase_M20A"/>
</dbReference>
<keyword evidence="7" id="KW-0121">Carboxypeptidase</keyword>
<evidence type="ECO:0000256" key="4">
    <source>
        <dbReference type="ARBA" id="ARBA00022833"/>
    </source>
</evidence>
<dbReference type="PANTHER" id="PTHR43808:SF9">
    <property type="entry name" value="BLL0789 PROTEIN"/>
    <property type="match status" value="1"/>
</dbReference>
<dbReference type="Gene3D" id="3.40.630.10">
    <property type="entry name" value="Zn peptidases"/>
    <property type="match status" value="1"/>
</dbReference>
<reference evidence="7 8" key="1">
    <citation type="submission" date="2016-10" db="EMBL/GenBank/DDBJ databases">
        <authorList>
            <person name="de Groot N.N."/>
        </authorList>
    </citation>
    <scope>NUCLEOTIDE SEQUENCE [LARGE SCALE GENOMIC DNA]</scope>
    <source>
        <strain evidence="7 8">ATCC 35022</strain>
    </source>
</reference>
<feature type="domain" description="Peptidase M20 dimerisation" evidence="6">
    <location>
        <begin position="186"/>
        <end position="283"/>
    </location>
</feature>
<dbReference type="PANTHER" id="PTHR43808">
    <property type="entry name" value="ACETYLORNITHINE DEACETYLASE"/>
    <property type="match status" value="1"/>
</dbReference>
<dbReference type="Gene3D" id="3.30.70.360">
    <property type="match status" value="1"/>
</dbReference>
<dbReference type="AlphaFoldDB" id="A0A1G6BWP3"/>
<feature type="active site" description="Proton acceptor" evidence="5">
    <location>
        <position position="151"/>
    </location>
</feature>
<evidence type="ECO:0000256" key="5">
    <source>
        <dbReference type="PIRSR" id="PIRSR037238-1"/>
    </source>
</evidence>